<organism evidence="2 3">
    <name type="scientific">Meridianimarinicoccus aquatilis</name>
    <dbReference type="NCBI Taxonomy" id="2552766"/>
    <lineage>
        <taxon>Bacteria</taxon>
        <taxon>Pseudomonadati</taxon>
        <taxon>Pseudomonadota</taxon>
        <taxon>Alphaproteobacteria</taxon>
        <taxon>Rhodobacterales</taxon>
        <taxon>Paracoccaceae</taxon>
        <taxon>Meridianimarinicoccus</taxon>
    </lineage>
</organism>
<accession>A0A4R6AWI0</accession>
<keyword evidence="3" id="KW-1185">Reference proteome</keyword>
<feature type="domain" description="Expansin-like CBD" evidence="1">
    <location>
        <begin position="52"/>
        <end position="148"/>
    </location>
</feature>
<dbReference type="PROSITE" id="PS50843">
    <property type="entry name" value="EXPANSIN_CBD"/>
    <property type="match status" value="1"/>
</dbReference>
<reference evidence="2 3" key="1">
    <citation type="submission" date="2019-03" db="EMBL/GenBank/DDBJ databases">
        <title>Rhodobacteraceae bacterium SM1902, a new member of the family Rhodobacteraceae isolated from Yantai.</title>
        <authorList>
            <person name="Sun Y."/>
        </authorList>
    </citation>
    <scope>NUCLEOTIDE SEQUENCE [LARGE SCALE GENOMIC DNA]</scope>
    <source>
        <strain evidence="2 3">SM1902</strain>
    </source>
</reference>
<dbReference type="Proteomes" id="UP000294562">
    <property type="component" value="Unassembled WGS sequence"/>
</dbReference>
<evidence type="ECO:0000313" key="2">
    <source>
        <dbReference type="EMBL" id="TDL87994.1"/>
    </source>
</evidence>
<dbReference type="OrthoDB" id="564699at2"/>
<dbReference type="InterPro" id="IPR007117">
    <property type="entry name" value="Expansin_CBD"/>
</dbReference>
<comment type="caution">
    <text evidence="2">The sequence shown here is derived from an EMBL/GenBank/DDBJ whole genome shotgun (WGS) entry which is preliminary data.</text>
</comment>
<gene>
    <name evidence="2" type="ORF">E2L05_09585</name>
</gene>
<dbReference type="RefSeq" id="WP_133342696.1">
    <property type="nucleotide sequence ID" value="NZ_SMZO01000018.1"/>
</dbReference>
<evidence type="ECO:0000313" key="3">
    <source>
        <dbReference type="Proteomes" id="UP000294562"/>
    </source>
</evidence>
<dbReference type="InterPro" id="IPR021251">
    <property type="entry name" value="DUF2793"/>
</dbReference>
<evidence type="ECO:0000259" key="1">
    <source>
        <dbReference type="PROSITE" id="PS50843"/>
    </source>
</evidence>
<dbReference type="AlphaFoldDB" id="A0A4R6AWI0"/>
<name>A0A4R6AWI0_9RHOB</name>
<sequence length="236" mass="24334">MTRTANIDLPLVQAAQAQKHVTVNEAFALLDAAAQLVIESVMQASPPNGTLDGTVYHVPAGATGDWATQSGKLAVSSNGGWVFIAPQLGWRGWVRDIGKMSVFDGVIWQVQAVAVSPNGAASVHEVLEIDVVIQAGSSVTSIDVIPANSVVFGVSGIVTQAISGDLGSWSLGVPGAQGRYGAGLGLALGSWLQGVTSQPQAYYSPTSLVLEASGGDFAAGTVRLAVHLFRMTIPRV</sequence>
<protein>
    <submittedName>
        <fullName evidence="2">DUF2793 domain-containing protein</fullName>
    </submittedName>
</protein>
<dbReference type="Pfam" id="PF10983">
    <property type="entry name" value="DUF2793"/>
    <property type="match status" value="1"/>
</dbReference>
<proteinExistence type="predicted"/>
<dbReference type="EMBL" id="SMZO01000018">
    <property type="protein sequence ID" value="TDL87994.1"/>
    <property type="molecule type" value="Genomic_DNA"/>
</dbReference>